<dbReference type="InterPro" id="IPR011701">
    <property type="entry name" value="MFS"/>
</dbReference>
<evidence type="ECO:0000313" key="11">
    <source>
        <dbReference type="EMBL" id="MCK0207716.1"/>
    </source>
</evidence>
<dbReference type="PANTHER" id="PTHR43528">
    <property type="entry name" value="ALPHA-KETOGLUTARATE PERMEASE"/>
    <property type="match status" value="1"/>
</dbReference>
<proteinExistence type="inferred from homology"/>
<dbReference type="Gene3D" id="1.20.1250.20">
    <property type="entry name" value="MFS general substrate transporter like domains"/>
    <property type="match status" value="2"/>
</dbReference>
<dbReference type="SUPFAM" id="SSF103473">
    <property type="entry name" value="MFS general substrate transporter"/>
    <property type="match status" value="1"/>
</dbReference>
<evidence type="ECO:0000256" key="1">
    <source>
        <dbReference type="ARBA" id="ARBA00004651"/>
    </source>
</evidence>
<evidence type="ECO:0000256" key="9">
    <source>
        <dbReference type="SAM" id="Phobius"/>
    </source>
</evidence>
<feature type="transmembrane region" description="Helical" evidence="9">
    <location>
        <begin position="113"/>
        <end position="135"/>
    </location>
</feature>
<dbReference type="InterPro" id="IPR005829">
    <property type="entry name" value="Sugar_transporter_CS"/>
</dbReference>
<feature type="transmembrane region" description="Helical" evidence="9">
    <location>
        <begin position="12"/>
        <end position="33"/>
    </location>
</feature>
<protein>
    <submittedName>
        <fullName evidence="11">MFS transporter</fullName>
    </submittedName>
</protein>
<evidence type="ECO:0000256" key="3">
    <source>
        <dbReference type="ARBA" id="ARBA00022448"/>
    </source>
</evidence>
<reference evidence="12" key="2">
    <citation type="submission" date="2023-07" db="EMBL/GenBank/DDBJ databases">
        <title>Ancylobacter moscoviensis sp. nov., facultatively methylotrophic bacteria from activated sludge and the reclassification of Starkeya novella (Starkey 1934) Kelly et al. 2000 as Ancylobacter novellus comb. nov., Starkeya koreensis Im et al. 2006 as Ancylobacter koreensis comb.nov., Angulomicrobium tetraedrale Vasil'eva et al. 1986 as Ancylobacter tetraedralis comb. nov., Angulomicrobium amanitiforme Fritz et al. 2004 as Ancylobacter amanitiformis comb. nov. and Methylorhabdus multivorans Doronina et al. 1996 as Ancylobacter multivorans comb. nov. and emended description of the genus Ancylobacter.</title>
        <authorList>
            <person name="Doronina N."/>
            <person name="Chemodurova A."/>
            <person name="Grouzdev D."/>
            <person name="Koziaeva V."/>
            <person name="Shi W."/>
            <person name="Wu L."/>
            <person name="Kaparullina E."/>
        </authorList>
    </citation>
    <scope>NUCLEOTIDE SEQUENCE [LARGE SCALE GENOMIC DNA]</scope>
    <source>
        <strain evidence="12">Jip08</strain>
    </source>
</reference>
<feature type="transmembrane region" description="Helical" evidence="9">
    <location>
        <begin position="80"/>
        <end position="101"/>
    </location>
</feature>
<name>A0ABT0DKA2_9HYPH</name>
<evidence type="ECO:0000256" key="6">
    <source>
        <dbReference type="ARBA" id="ARBA00022847"/>
    </source>
</evidence>
<feature type="transmembrane region" description="Helical" evidence="9">
    <location>
        <begin position="358"/>
        <end position="382"/>
    </location>
</feature>
<evidence type="ECO:0000256" key="4">
    <source>
        <dbReference type="ARBA" id="ARBA00022475"/>
    </source>
</evidence>
<feature type="transmembrane region" description="Helical" evidence="9">
    <location>
        <begin position="231"/>
        <end position="254"/>
    </location>
</feature>
<evidence type="ECO:0000259" key="10">
    <source>
        <dbReference type="PROSITE" id="PS50850"/>
    </source>
</evidence>
<evidence type="ECO:0000256" key="8">
    <source>
        <dbReference type="ARBA" id="ARBA00023136"/>
    </source>
</evidence>
<evidence type="ECO:0000256" key="2">
    <source>
        <dbReference type="ARBA" id="ARBA00008240"/>
    </source>
</evidence>
<feature type="transmembrane region" description="Helical" evidence="9">
    <location>
        <begin position="45"/>
        <end position="68"/>
    </location>
</feature>
<feature type="transmembrane region" description="Helical" evidence="9">
    <location>
        <begin position="296"/>
        <end position="315"/>
    </location>
</feature>
<reference evidence="11 12" key="1">
    <citation type="submission" date="2022-04" db="EMBL/GenBank/DDBJ databases">
        <authorList>
            <person name="Grouzdev D.S."/>
            <person name="Pantiukh K.S."/>
            <person name="Krutkina M.S."/>
        </authorList>
    </citation>
    <scope>NUCLEOTIDE SEQUENCE [LARGE SCALE GENOMIC DNA]</scope>
    <source>
        <strain evidence="11 12">Jip08</strain>
    </source>
</reference>
<gene>
    <name evidence="11" type="ORF">MWN33_06670</name>
</gene>
<dbReference type="EMBL" id="JALKCG010000001">
    <property type="protein sequence ID" value="MCK0207716.1"/>
    <property type="molecule type" value="Genomic_DNA"/>
</dbReference>
<dbReference type="InterPro" id="IPR036259">
    <property type="entry name" value="MFS_trans_sf"/>
</dbReference>
<feature type="transmembrane region" description="Helical" evidence="9">
    <location>
        <begin position="388"/>
        <end position="407"/>
    </location>
</feature>
<sequence>MTPRRRRALAGVLLCNVLEWYDFIIYGMLAIHISRVFFPQDGTQAALLATLAVFGISFVMRPLGALVLGGLGDGRGRKPALLLAAALMAAGTLTIGLLPGYERLGLLAPLLLLAARMVQGFSAGGEWGVANAFLLETAPQGRRGFSASFLSVTVALGSMLASALTAFLAGTLTPEAMAAWGWRVPFLIGGTLGLVALWLRSGIDETPVFLSGGAPPARAAPLLQRVRRPGLTVIGLTLHWTVCYYIFLVYFPLFAQRHGGLGTAQAVWSNTLATAAIVLIVPLVGHLSDRYGRRPFLMASCLAVLAAVVPVLWSVETVGGLPLVIGGQLLLAGAIALYSGACPAAVAELFATGDRSRWSAVAYALATAIFGGFAPFVAVWLSDTLGSPLAPAGYVMLAAAVSFAVIWRMPETAGRPLG</sequence>
<comment type="subcellular location">
    <subcellularLocation>
        <location evidence="1">Cell membrane</location>
        <topology evidence="1">Multi-pass membrane protein</topology>
    </subcellularLocation>
</comment>
<feature type="transmembrane region" description="Helical" evidence="9">
    <location>
        <begin position="321"/>
        <end position="346"/>
    </location>
</feature>
<dbReference type="PANTHER" id="PTHR43528:SF1">
    <property type="entry name" value="ALPHA-KETOGLUTARATE PERMEASE"/>
    <property type="match status" value="1"/>
</dbReference>
<dbReference type="RefSeq" id="WP_247199640.1">
    <property type="nucleotide sequence ID" value="NZ_JALKCG010000001.1"/>
</dbReference>
<keyword evidence="8 9" id="KW-0472">Membrane</keyword>
<feature type="transmembrane region" description="Helical" evidence="9">
    <location>
        <begin position="266"/>
        <end position="284"/>
    </location>
</feature>
<comment type="similarity">
    <text evidence="2">Belongs to the major facilitator superfamily. Metabolite:H+ Symporter (MHS) family (TC 2.A.1.6) family.</text>
</comment>
<dbReference type="Proteomes" id="UP001202867">
    <property type="component" value="Unassembled WGS sequence"/>
</dbReference>
<keyword evidence="3" id="KW-0813">Transport</keyword>
<keyword evidence="6" id="KW-0769">Symport</keyword>
<evidence type="ECO:0000313" key="12">
    <source>
        <dbReference type="Proteomes" id="UP001202867"/>
    </source>
</evidence>
<evidence type="ECO:0000256" key="5">
    <source>
        <dbReference type="ARBA" id="ARBA00022692"/>
    </source>
</evidence>
<dbReference type="PROSITE" id="PS00217">
    <property type="entry name" value="SUGAR_TRANSPORT_2"/>
    <property type="match status" value="1"/>
</dbReference>
<accession>A0ABT0DKA2</accession>
<dbReference type="PROSITE" id="PS50850">
    <property type="entry name" value="MFS"/>
    <property type="match status" value="1"/>
</dbReference>
<dbReference type="InterPro" id="IPR020846">
    <property type="entry name" value="MFS_dom"/>
</dbReference>
<feature type="transmembrane region" description="Helical" evidence="9">
    <location>
        <begin position="180"/>
        <end position="199"/>
    </location>
</feature>
<evidence type="ECO:0000256" key="7">
    <source>
        <dbReference type="ARBA" id="ARBA00022989"/>
    </source>
</evidence>
<feature type="domain" description="Major facilitator superfamily (MFS) profile" evidence="10">
    <location>
        <begin position="8"/>
        <end position="410"/>
    </location>
</feature>
<dbReference type="InterPro" id="IPR051084">
    <property type="entry name" value="H+-coupled_symporters"/>
</dbReference>
<keyword evidence="4" id="KW-1003">Cell membrane</keyword>
<keyword evidence="12" id="KW-1185">Reference proteome</keyword>
<feature type="transmembrane region" description="Helical" evidence="9">
    <location>
        <begin position="147"/>
        <end position="168"/>
    </location>
</feature>
<dbReference type="Pfam" id="PF07690">
    <property type="entry name" value="MFS_1"/>
    <property type="match status" value="1"/>
</dbReference>
<comment type="caution">
    <text evidence="11">The sequence shown here is derived from an EMBL/GenBank/DDBJ whole genome shotgun (WGS) entry which is preliminary data.</text>
</comment>
<keyword evidence="5 9" id="KW-0812">Transmembrane</keyword>
<organism evidence="11 12">
    <name type="scientific">Ancylobacter koreensis</name>
    <dbReference type="NCBI Taxonomy" id="266121"/>
    <lineage>
        <taxon>Bacteria</taxon>
        <taxon>Pseudomonadati</taxon>
        <taxon>Pseudomonadota</taxon>
        <taxon>Alphaproteobacteria</taxon>
        <taxon>Hyphomicrobiales</taxon>
        <taxon>Xanthobacteraceae</taxon>
        <taxon>Ancylobacter</taxon>
    </lineage>
</organism>
<keyword evidence="7 9" id="KW-1133">Transmembrane helix</keyword>